<protein>
    <submittedName>
        <fullName evidence="1">Uncharacterized protein</fullName>
    </submittedName>
</protein>
<name>A0A7U7G6C6_9PROT</name>
<proteinExistence type="predicted"/>
<comment type="caution">
    <text evidence="1">The sequence shown here is derived from an EMBL/GenBank/DDBJ whole genome shotgun (WGS) entry which is preliminary data.</text>
</comment>
<reference evidence="1 2" key="2">
    <citation type="journal article" date="2014" name="PLoS ONE">
        <title>Evolution of mitochondria reconstructed from the energy metabolism of living bacteria.</title>
        <authorList>
            <person name="Degli Esposti M."/>
            <person name="Chouaia B."/>
            <person name="Comandatore F."/>
            <person name="Crotti E."/>
            <person name="Sassera D."/>
            <person name="Lievens P.M."/>
            <person name="Daffonchio D."/>
            <person name="Bandi C."/>
        </authorList>
    </citation>
    <scope>NUCLEOTIDE SEQUENCE [LARGE SCALE GENOMIC DNA]</scope>
    <source>
        <strain evidence="2">AM169</strain>
    </source>
</reference>
<accession>A0A7U7G6C6</accession>
<dbReference type="AlphaFoldDB" id="A0A7U7G6C6"/>
<sequence>MTEESMINGVKTATWHDNFWLFSGNRGGGDETFADHIT</sequence>
<organism evidence="1 2">
    <name type="scientific">Parasaccharibacter apium</name>
    <dbReference type="NCBI Taxonomy" id="1510841"/>
    <lineage>
        <taxon>Bacteria</taxon>
        <taxon>Pseudomonadati</taxon>
        <taxon>Pseudomonadota</taxon>
        <taxon>Alphaproteobacteria</taxon>
        <taxon>Acetobacterales</taxon>
        <taxon>Acetobacteraceae</taxon>
        <taxon>Parasaccharibacter</taxon>
    </lineage>
</organism>
<gene>
    <name evidence="1" type="ORF">SACS_1185</name>
</gene>
<dbReference type="EMBL" id="CBLY010000006">
    <property type="protein sequence ID" value="CDG33923.1"/>
    <property type="molecule type" value="Genomic_DNA"/>
</dbReference>
<dbReference type="Proteomes" id="UP000027590">
    <property type="component" value="Unassembled WGS sequence"/>
</dbReference>
<evidence type="ECO:0000313" key="2">
    <source>
        <dbReference type="Proteomes" id="UP000027590"/>
    </source>
</evidence>
<evidence type="ECO:0000313" key="1">
    <source>
        <dbReference type="EMBL" id="CDG33923.1"/>
    </source>
</evidence>
<reference evidence="1 2" key="1">
    <citation type="journal article" date="2014" name="Genome Biol. Evol.">
        <title>Acetic acid bacteria genomes reveal functional traits for adaptation to life in insect guts.</title>
        <authorList>
            <person name="Chouaia B."/>
            <person name="Gaiarsa S."/>
            <person name="Crotti E."/>
            <person name="Comandatore F."/>
            <person name="Degli Esposti M."/>
            <person name="Ricci I."/>
            <person name="Alma A."/>
            <person name="Favia G."/>
            <person name="Bandi C."/>
            <person name="Daffonchio D."/>
        </authorList>
    </citation>
    <scope>NUCLEOTIDE SEQUENCE [LARGE SCALE GENOMIC DNA]</scope>
    <source>
        <strain evidence="2">AM169</strain>
    </source>
</reference>